<dbReference type="PANTHER" id="PTHR48021">
    <property type="match status" value="1"/>
</dbReference>
<feature type="transmembrane region" description="Helical" evidence="8">
    <location>
        <begin position="85"/>
        <end position="103"/>
    </location>
</feature>
<evidence type="ECO:0000256" key="7">
    <source>
        <dbReference type="ARBA" id="ARBA00023136"/>
    </source>
</evidence>
<keyword evidence="6 8" id="KW-1133">Transmembrane helix</keyword>
<sequence>MFRRTFSPSIFQYLAAITGAFAATSYGINSSWTSPFSIYLTSTSSIIPMTSESLSWCAISPLMGCFIGALIAANISDRIGRKSTILIMAPVVFLCCIGIGYVRNIWYLVVLRMIIGVTDGAVFTALPMYIGEIAEPRIRGFLSSLVCLFFISGVLIINTIGSFFTIHTCSMISACIPVLHFIGFCFMPESPYYYIKAKQYKRAEESLMVLRGTSNVSNEFQVMTEAVRLQEDMVEKPKITDLFTIPSNRKALSIFVIICLANRASGKGPLMYFTRMIFALSGSDLNVTMCTLVYCGVELVIVMIATYFIVDRFGKRFLTITSSVGCIVTLSILTSYFLLLHLQCSIISHLNWLPLTTLLIYNVFFSIGISFTHMCYLSELFPTSVKATALSFAEIFTVVTGAIGTKFFQMTIDYSGTLWVPFCCFATLSLISLFAIIKFVPETKGKSLEEIQLFLREGNIKTKLIKL</sequence>
<dbReference type="InterPro" id="IPR050549">
    <property type="entry name" value="MFS_Trehalose_Transporter"/>
</dbReference>
<feature type="transmembrane region" description="Helical" evidence="8">
    <location>
        <begin position="252"/>
        <end position="273"/>
    </location>
</feature>
<evidence type="ECO:0000256" key="2">
    <source>
        <dbReference type="ARBA" id="ARBA00022448"/>
    </source>
</evidence>
<dbReference type="Pfam" id="PF00083">
    <property type="entry name" value="Sugar_tr"/>
    <property type="match status" value="1"/>
</dbReference>
<dbReference type="FunFam" id="1.20.1250.20:FF:000218">
    <property type="entry name" value="facilitated trehalose transporter Tret1"/>
    <property type="match status" value="1"/>
</dbReference>
<dbReference type="Gene3D" id="1.20.1250.20">
    <property type="entry name" value="MFS general substrate transporter like domains"/>
    <property type="match status" value="1"/>
</dbReference>
<dbReference type="Proteomes" id="UP001153737">
    <property type="component" value="Chromosome 4"/>
</dbReference>
<dbReference type="OrthoDB" id="6133115at2759"/>
<feature type="domain" description="Major facilitator superfamily (MFS) profile" evidence="9">
    <location>
        <begin position="15"/>
        <end position="444"/>
    </location>
</feature>
<reference evidence="10" key="2">
    <citation type="submission" date="2022-10" db="EMBL/GenBank/DDBJ databases">
        <authorList>
            <consortium name="ENA_rothamsted_submissions"/>
            <consortium name="culmorum"/>
            <person name="King R."/>
        </authorList>
    </citation>
    <scope>NUCLEOTIDE SEQUENCE</scope>
</reference>
<evidence type="ECO:0000256" key="5">
    <source>
        <dbReference type="ARBA" id="ARBA00022692"/>
    </source>
</evidence>
<comment type="subcellular location">
    <subcellularLocation>
        <location evidence="1">Cell membrane</location>
        <topology evidence="1">Multi-pass membrane protein</topology>
    </subcellularLocation>
</comment>
<proteinExistence type="predicted"/>
<feature type="transmembrane region" description="Helical" evidence="8">
    <location>
        <begin position="317"/>
        <end position="339"/>
    </location>
</feature>
<dbReference type="GO" id="GO:0022857">
    <property type="term" value="F:transmembrane transporter activity"/>
    <property type="evidence" value="ECO:0007669"/>
    <property type="project" value="InterPro"/>
</dbReference>
<name>A0A9P0GUL7_PHACE</name>
<evidence type="ECO:0000256" key="4">
    <source>
        <dbReference type="ARBA" id="ARBA00022597"/>
    </source>
</evidence>
<evidence type="ECO:0000259" key="9">
    <source>
        <dbReference type="PROSITE" id="PS50850"/>
    </source>
</evidence>
<feature type="transmembrane region" description="Helical" evidence="8">
    <location>
        <begin position="285"/>
        <end position="310"/>
    </location>
</feature>
<evidence type="ECO:0000256" key="6">
    <source>
        <dbReference type="ARBA" id="ARBA00022989"/>
    </source>
</evidence>
<dbReference type="GO" id="GO:0005886">
    <property type="term" value="C:plasma membrane"/>
    <property type="evidence" value="ECO:0007669"/>
    <property type="project" value="UniProtKB-SubCell"/>
</dbReference>
<feature type="transmembrane region" description="Helical" evidence="8">
    <location>
        <begin position="53"/>
        <end position="73"/>
    </location>
</feature>
<dbReference type="PROSITE" id="PS50850">
    <property type="entry name" value="MFS"/>
    <property type="match status" value="1"/>
</dbReference>
<keyword evidence="5 8" id="KW-0812">Transmembrane</keyword>
<dbReference type="InterPro" id="IPR005829">
    <property type="entry name" value="Sugar_transporter_CS"/>
</dbReference>
<feature type="transmembrane region" description="Helical" evidence="8">
    <location>
        <begin position="359"/>
        <end position="377"/>
    </location>
</feature>
<evidence type="ECO:0000256" key="3">
    <source>
        <dbReference type="ARBA" id="ARBA00022475"/>
    </source>
</evidence>
<dbReference type="EMBL" id="OU896710">
    <property type="protein sequence ID" value="CAH1164360.1"/>
    <property type="molecule type" value="Genomic_DNA"/>
</dbReference>
<dbReference type="PANTHER" id="PTHR48021:SF46">
    <property type="entry name" value="MAJOR FACILITATOR SUPERFAMILY (MFS) PROFILE DOMAIN-CONTAINING PROTEIN"/>
    <property type="match status" value="1"/>
</dbReference>
<dbReference type="InterPro" id="IPR036259">
    <property type="entry name" value="MFS_trans_sf"/>
</dbReference>
<accession>A0A9P0GUL7</accession>
<feature type="transmembrane region" description="Helical" evidence="8">
    <location>
        <begin position="171"/>
        <end position="195"/>
    </location>
</feature>
<keyword evidence="4" id="KW-0762">Sugar transport</keyword>
<dbReference type="AlphaFoldDB" id="A0A9P0GUL7"/>
<feature type="transmembrane region" description="Helical" evidence="8">
    <location>
        <begin position="418"/>
        <end position="437"/>
    </location>
</feature>
<keyword evidence="2" id="KW-0813">Transport</keyword>
<feature type="transmembrane region" description="Helical" evidence="8">
    <location>
        <begin position="389"/>
        <end position="412"/>
    </location>
</feature>
<dbReference type="SUPFAM" id="SSF103473">
    <property type="entry name" value="MFS general substrate transporter"/>
    <property type="match status" value="1"/>
</dbReference>
<dbReference type="PROSITE" id="PS00217">
    <property type="entry name" value="SUGAR_TRANSPORT_2"/>
    <property type="match status" value="1"/>
</dbReference>
<reference evidence="10" key="1">
    <citation type="submission" date="2022-01" db="EMBL/GenBank/DDBJ databases">
        <authorList>
            <person name="King R."/>
        </authorList>
    </citation>
    <scope>NUCLEOTIDE SEQUENCE</scope>
</reference>
<evidence type="ECO:0000313" key="11">
    <source>
        <dbReference type="Proteomes" id="UP001153737"/>
    </source>
</evidence>
<dbReference type="InterPro" id="IPR005828">
    <property type="entry name" value="MFS_sugar_transport-like"/>
</dbReference>
<feature type="transmembrane region" description="Helical" evidence="8">
    <location>
        <begin position="142"/>
        <end position="165"/>
    </location>
</feature>
<protein>
    <recommendedName>
        <fullName evidence="9">Major facilitator superfamily (MFS) profile domain-containing protein</fullName>
    </recommendedName>
</protein>
<organism evidence="10 11">
    <name type="scientific">Phaedon cochleariae</name>
    <name type="common">Mustard beetle</name>
    <dbReference type="NCBI Taxonomy" id="80249"/>
    <lineage>
        <taxon>Eukaryota</taxon>
        <taxon>Metazoa</taxon>
        <taxon>Ecdysozoa</taxon>
        <taxon>Arthropoda</taxon>
        <taxon>Hexapoda</taxon>
        <taxon>Insecta</taxon>
        <taxon>Pterygota</taxon>
        <taxon>Neoptera</taxon>
        <taxon>Endopterygota</taxon>
        <taxon>Coleoptera</taxon>
        <taxon>Polyphaga</taxon>
        <taxon>Cucujiformia</taxon>
        <taxon>Chrysomeloidea</taxon>
        <taxon>Chrysomelidae</taxon>
        <taxon>Chrysomelinae</taxon>
        <taxon>Chrysomelini</taxon>
        <taxon>Phaedon</taxon>
    </lineage>
</organism>
<evidence type="ECO:0000256" key="8">
    <source>
        <dbReference type="SAM" id="Phobius"/>
    </source>
</evidence>
<keyword evidence="11" id="KW-1185">Reference proteome</keyword>
<dbReference type="InterPro" id="IPR020846">
    <property type="entry name" value="MFS_dom"/>
</dbReference>
<dbReference type="PROSITE" id="PS00216">
    <property type="entry name" value="SUGAR_TRANSPORT_1"/>
    <property type="match status" value="1"/>
</dbReference>
<evidence type="ECO:0000313" key="10">
    <source>
        <dbReference type="EMBL" id="CAH1164360.1"/>
    </source>
</evidence>
<keyword evidence="7 8" id="KW-0472">Membrane</keyword>
<evidence type="ECO:0000256" key="1">
    <source>
        <dbReference type="ARBA" id="ARBA00004651"/>
    </source>
</evidence>
<gene>
    <name evidence="10" type="ORF">PHAECO_LOCUS7937</name>
</gene>
<keyword evidence="3" id="KW-1003">Cell membrane</keyword>